<comment type="caution">
    <text evidence="2">The sequence shown here is derived from an EMBL/GenBank/DDBJ whole genome shotgun (WGS) entry which is preliminary data.</text>
</comment>
<dbReference type="EMBL" id="JADOXO010000274">
    <property type="protein sequence ID" value="KAF9807475.1"/>
    <property type="molecule type" value="Genomic_DNA"/>
</dbReference>
<keyword evidence="1" id="KW-1133">Transmembrane helix</keyword>
<name>A0A8H7NWM8_9APHY</name>
<reference evidence="2" key="2">
    <citation type="journal article" name="Front. Microbiol.">
        <title>Degradative Capacity of Two Strains of Rhodonia placenta: From Phenotype to Genotype.</title>
        <authorList>
            <person name="Kolle M."/>
            <person name="Horta M.A.C."/>
            <person name="Nowrousian M."/>
            <person name="Ohm R.A."/>
            <person name="Benz J.P."/>
            <person name="Pilgard A."/>
        </authorList>
    </citation>
    <scope>NUCLEOTIDE SEQUENCE</scope>
    <source>
        <strain evidence="2">FPRL280</strain>
    </source>
</reference>
<reference evidence="2" key="1">
    <citation type="submission" date="2020-11" db="EMBL/GenBank/DDBJ databases">
        <authorList>
            <person name="Koelle M."/>
            <person name="Horta M.A.C."/>
            <person name="Nowrousian M."/>
            <person name="Ohm R.A."/>
            <person name="Benz P."/>
            <person name="Pilgard A."/>
        </authorList>
    </citation>
    <scope>NUCLEOTIDE SEQUENCE</scope>
    <source>
        <strain evidence="2">FPRL280</strain>
    </source>
</reference>
<organism evidence="2 3">
    <name type="scientific">Rhodonia placenta</name>
    <dbReference type="NCBI Taxonomy" id="104341"/>
    <lineage>
        <taxon>Eukaryota</taxon>
        <taxon>Fungi</taxon>
        <taxon>Dikarya</taxon>
        <taxon>Basidiomycota</taxon>
        <taxon>Agaricomycotina</taxon>
        <taxon>Agaricomycetes</taxon>
        <taxon>Polyporales</taxon>
        <taxon>Adustoporiaceae</taxon>
        <taxon>Rhodonia</taxon>
    </lineage>
</organism>
<keyword evidence="1" id="KW-0472">Membrane</keyword>
<evidence type="ECO:0000313" key="3">
    <source>
        <dbReference type="Proteomes" id="UP000639403"/>
    </source>
</evidence>
<dbReference type="Proteomes" id="UP000639403">
    <property type="component" value="Unassembled WGS sequence"/>
</dbReference>
<evidence type="ECO:0000256" key="1">
    <source>
        <dbReference type="SAM" id="Phobius"/>
    </source>
</evidence>
<proteinExistence type="predicted"/>
<sequence length="186" mass="20369">MRRMSRKWGTALSVISTLCGRPIPNLKNPASVLSRGGPLPVWMPPGVLPMRGATWMWPASGIVTSAAVRVLLLLLPWVPWPSHGSLLTLSDSVVRCFASAPAMRSGCTLKTLCGSLTPSSFRTLLPGLSHDVLTLLFSFLGWMAPLLRLSGICVTHFRSSSRRRILVLLICPLLMVFPKGRRSHFL</sequence>
<gene>
    <name evidence="2" type="ORF">IEO21_08204</name>
</gene>
<keyword evidence="1" id="KW-0812">Transmembrane</keyword>
<accession>A0A8H7NWM8</accession>
<evidence type="ECO:0000313" key="2">
    <source>
        <dbReference type="EMBL" id="KAF9807475.1"/>
    </source>
</evidence>
<feature type="transmembrane region" description="Helical" evidence="1">
    <location>
        <begin position="55"/>
        <end position="78"/>
    </location>
</feature>
<protein>
    <submittedName>
        <fullName evidence="2">Uncharacterized protein</fullName>
    </submittedName>
</protein>
<dbReference type="AlphaFoldDB" id="A0A8H7NWM8"/>
<feature type="transmembrane region" description="Helical" evidence="1">
    <location>
        <begin position="132"/>
        <end position="157"/>
    </location>
</feature>